<sequence length="290" mass="33308">MEFAYEEAAIAQQEQNDAANPHDERTEQVFHTLERQVEKQYQRTADAIKNLMNDDEYVELQLPLDANLTEKAQSVLNSLDKNLHTVEETAQSYWNQVSQKSFWSSMTGTISGKLNNVVRFVEGGSDDVSTTNKSTARDAGSRTAAQLWQLATDQNLYLAYKDPVPEINIEERTEEIADLLKQDEALRKLMNTIVPTRIKYATFWAIYFSKRDKLLSIEENRRSVLEGYDMKSNLKEELTWDDDDEDYEEVVEITNTKGEVETRIGTVSRTKPLPKDNSESAAESDDDEWE</sequence>
<protein>
    <submittedName>
        <fullName evidence="3">AFR008Cp</fullName>
    </submittedName>
</protein>
<dbReference type="PANTHER" id="PTHR16019">
    <property type="entry name" value="SYNAPSE-ASSOCIATED PROTEIN"/>
    <property type="match status" value="1"/>
</dbReference>
<name>Q754R4_EREGS</name>
<dbReference type="InParanoid" id="Q754R4"/>
<dbReference type="Pfam" id="PF03909">
    <property type="entry name" value="BSD"/>
    <property type="match status" value="1"/>
</dbReference>
<evidence type="ECO:0000256" key="1">
    <source>
        <dbReference type="SAM" id="MobiDB-lite"/>
    </source>
</evidence>
<feature type="compositionally biased region" description="Low complexity" evidence="1">
    <location>
        <begin position="1"/>
        <end position="19"/>
    </location>
</feature>
<dbReference type="OMA" id="LFWYRYF"/>
<dbReference type="HOGENOM" id="CLU_064795_0_0_1"/>
<dbReference type="InterPro" id="IPR035925">
    <property type="entry name" value="BSD_dom_sf"/>
</dbReference>
<dbReference type="SMART" id="SM00751">
    <property type="entry name" value="BSD"/>
    <property type="match status" value="1"/>
</dbReference>
<dbReference type="Proteomes" id="UP000000591">
    <property type="component" value="Chromosome VI"/>
</dbReference>
<dbReference type="eggNOG" id="KOG2690">
    <property type="taxonomic scope" value="Eukaryota"/>
</dbReference>
<dbReference type="GO" id="GO:0005737">
    <property type="term" value="C:cytoplasm"/>
    <property type="evidence" value="ECO:0000318"/>
    <property type="project" value="GO_Central"/>
</dbReference>
<dbReference type="PANTHER" id="PTHR16019:SF5">
    <property type="entry name" value="BSD DOMAIN-CONTAINING PROTEIN 1"/>
    <property type="match status" value="1"/>
</dbReference>
<evidence type="ECO:0000313" key="3">
    <source>
        <dbReference type="EMBL" id="AAS53379.1"/>
    </source>
</evidence>
<evidence type="ECO:0000313" key="4">
    <source>
        <dbReference type="Proteomes" id="UP000000591"/>
    </source>
</evidence>
<feature type="region of interest" description="Disordered" evidence="1">
    <location>
        <begin position="262"/>
        <end position="290"/>
    </location>
</feature>
<dbReference type="EMBL" id="AE016819">
    <property type="protein sequence ID" value="AAS53379.1"/>
    <property type="molecule type" value="Genomic_DNA"/>
</dbReference>
<proteinExistence type="predicted"/>
<accession>Q754R4</accession>
<dbReference type="GeneID" id="4621794"/>
<dbReference type="FunCoup" id="Q754R4">
    <property type="interactions" value="96"/>
</dbReference>
<dbReference type="AlphaFoldDB" id="Q754R4"/>
<dbReference type="InterPro" id="IPR005607">
    <property type="entry name" value="BSD_dom"/>
</dbReference>
<feature type="domain" description="BSD" evidence="2">
    <location>
        <begin position="163"/>
        <end position="215"/>
    </location>
</feature>
<evidence type="ECO:0000259" key="2">
    <source>
        <dbReference type="PROSITE" id="PS50858"/>
    </source>
</evidence>
<reference evidence="4" key="2">
    <citation type="journal article" date="2013" name="G3 (Bethesda)">
        <title>Genomes of Ashbya fungi isolated from insects reveal four mating-type loci, numerous translocations, lack of transposons, and distinct gene duplications.</title>
        <authorList>
            <person name="Dietrich F.S."/>
            <person name="Voegeli S."/>
            <person name="Kuo S."/>
            <person name="Philippsen P."/>
        </authorList>
    </citation>
    <scope>GENOME REANNOTATION</scope>
    <source>
        <strain evidence="4">ATCC 10895 / CBS 109.51 / FGSC 9923 / NRRL Y-1056</strain>
    </source>
</reference>
<dbReference type="SUPFAM" id="SSF140383">
    <property type="entry name" value="BSD domain-like"/>
    <property type="match status" value="1"/>
</dbReference>
<dbReference type="PROSITE" id="PS50858">
    <property type="entry name" value="BSD"/>
    <property type="match status" value="1"/>
</dbReference>
<dbReference type="Gene3D" id="1.10.3970.10">
    <property type="entry name" value="BSD domain"/>
    <property type="match status" value="1"/>
</dbReference>
<dbReference type="KEGG" id="ago:AGOS_AFR008C"/>
<keyword evidence="4" id="KW-1185">Reference proteome</keyword>
<gene>
    <name evidence="3" type="ORF">AGOS_AFR008C</name>
</gene>
<dbReference type="OrthoDB" id="73788at2759"/>
<feature type="region of interest" description="Disordered" evidence="1">
    <location>
        <begin position="1"/>
        <end position="25"/>
    </location>
</feature>
<dbReference type="RefSeq" id="NP_985555.1">
    <property type="nucleotide sequence ID" value="NM_210909.1"/>
</dbReference>
<dbReference type="InterPro" id="IPR051494">
    <property type="entry name" value="BSD_domain-containing"/>
</dbReference>
<reference evidence="3 4" key="1">
    <citation type="journal article" date="2004" name="Science">
        <title>The Ashbya gossypii genome as a tool for mapping the ancient Saccharomyces cerevisiae genome.</title>
        <authorList>
            <person name="Dietrich F.S."/>
            <person name="Voegeli S."/>
            <person name="Brachat S."/>
            <person name="Lerch A."/>
            <person name="Gates K."/>
            <person name="Steiner S."/>
            <person name="Mohr C."/>
            <person name="Pohlmann R."/>
            <person name="Luedi P."/>
            <person name="Choi S."/>
            <person name="Wing R.A."/>
            <person name="Flavier A."/>
            <person name="Gaffney T.D."/>
            <person name="Philippsen P."/>
        </authorList>
    </citation>
    <scope>NUCLEOTIDE SEQUENCE [LARGE SCALE GENOMIC DNA]</scope>
    <source>
        <strain evidence="4">ATCC 10895 / CBS 109.51 / FGSC 9923 / NRRL Y-1056</strain>
    </source>
</reference>
<organism evidence="3 4">
    <name type="scientific">Eremothecium gossypii (strain ATCC 10895 / CBS 109.51 / FGSC 9923 / NRRL Y-1056)</name>
    <name type="common">Yeast</name>
    <name type="synonym">Ashbya gossypii</name>
    <dbReference type="NCBI Taxonomy" id="284811"/>
    <lineage>
        <taxon>Eukaryota</taxon>
        <taxon>Fungi</taxon>
        <taxon>Dikarya</taxon>
        <taxon>Ascomycota</taxon>
        <taxon>Saccharomycotina</taxon>
        <taxon>Saccharomycetes</taxon>
        <taxon>Saccharomycetales</taxon>
        <taxon>Saccharomycetaceae</taxon>
        <taxon>Eremothecium</taxon>
    </lineage>
</organism>